<evidence type="ECO:0000256" key="1">
    <source>
        <dbReference type="ARBA" id="ARBA00001946"/>
    </source>
</evidence>
<dbReference type="GO" id="GO:0045332">
    <property type="term" value="P:phospholipid translocation"/>
    <property type="evidence" value="ECO:0007669"/>
    <property type="project" value="TreeGrafter"/>
</dbReference>
<feature type="binding site" evidence="19">
    <location>
        <position position="1033"/>
    </location>
    <ligand>
        <name>Mg(2+)</name>
        <dbReference type="ChEBI" id="CHEBI:18420"/>
    </ligand>
</feature>
<dbReference type="InterPro" id="IPR032630">
    <property type="entry name" value="P_typ_ATPase_c"/>
</dbReference>
<feature type="transmembrane region" description="Helical" evidence="21">
    <location>
        <begin position="1451"/>
        <end position="1471"/>
    </location>
</feature>
<feature type="binding site" evidence="19">
    <location>
        <position position="1029"/>
    </location>
    <ligand>
        <name>Mg(2+)</name>
        <dbReference type="ChEBI" id="CHEBI:18420"/>
    </ligand>
</feature>
<feature type="domain" description="P-type ATPase N-terminal" evidence="23">
    <location>
        <begin position="178"/>
        <end position="229"/>
    </location>
</feature>
<feature type="binding site" evidence="18">
    <location>
        <position position="1009"/>
    </location>
    <ligand>
        <name>ATP</name>
        <dbReference type="ChEBI" id="CHEBI:30616"/>
    </ligand>
</feature>
<dbReference type="SFLD" id="SFLDS00003">
    <property type="entry name" value="Haloacid_Dehalogenase"/>
    <property type="match status" value="1"/>
</dbReference>
<keyword evidence="13" id="KW-0445">Lipid transport</keyword>
<keyword evidence="12 21" id="KW-1133">Transmembrane helix</keyword>
<dbReference type="FunFam" id="3.40.50.150:FF:000219">
    <property type="entry name" value="tRNA (Carboxymethyluridine(34)-5-O)-methyltransferase"/>
    <property type="match status" value="1"/>
</dbReference>
<comment type="catalytic activity">
    <reaction evidence="16">
        <text>a 1,2-diacyl-sn-glycero-3-phosphoethanolamine(out) + ATP + H2O = a 1,2-diacyl-sn-glycero-3-phosphoethanolamine(in) + ADP + phosphate + H(+)</text>
        <dbReference type="Rhea" id="RHEA:66132"/>
        <dbReference type="ChEBI" id="CHEBI:15377"/>
        <dbReference type="ChEBI" id="CHEBI:15378"/>
        <dbReference type="ChEBI" id="CHEBI:30616"/>
        <dbReference type="ChEBI" id="CHEBI:43474"/>
        <dbReference type="ChEBI" id="CHEBI:64612"/>
        <dbReference type="ChEBI" id="CHEBI:456216"/>
    </reaction>
    <physiologicalReaction direction="left-to-right" evidence="16">
        <dbReference type="Rhea" id="RHEA:66133"/>
    </physiologicalReaction>
</comment>
<evidence type="ECO:0000256" key="19">
    <source>
        <dbReference type="PIRSR" id="PIRSR606539-3"/>
    </source>
</evidence>
<evidence type="ECO:0000256" key="17">
    <source>
        <dbReference type="PIRSR" id="PIRSR606539-1"/>
    </source>
</evidence>
<evidence type="ECO:0000256" key="13">
    <source>
        <dbReference type="ARBA" id="ARBA00023055"/>
    </source>
</evidence>
<dbReference type="GO" id="GO:0006890">
    <property type="term" value="P:retrograde vesicle-mediated transport, Golgi to endoplasmic reticulum"/>
    <property type="evidence" value="ECO:0007669"/>
    <property type="project" value="TreeGrafter"/>
</dbReference>
<feature type="binding site" evidence="18">
    <location>
        <position position="626"/>
    </location>
    <ligand>
        <name>ATP</name>
        <dbReference type="ChEBI" id="CHEBI:30616"/>
    </ligand>
</feature>
<dbReference type="Pfam" id="PF11913">
    <property type="entry name" value="DUF3431"/>
    <property type="match status" value="1"/>
</dbReference>
<comment type="caution">
    <text evidence="25">The sequence shown here is derived from an EMBL/GenBank/DDBJ whole genome shotgun (WGS) entry which is preliminary data.</text>
</comment>
<evidence type="ECO:0000256" key="14">
    <source>
        <dbReference type="ARBA" id="ARBA00023136"/>
    </source>
</evidence>
<keyword evidence="7 19" id="KW-0479">Metal-binding</keyword>
<gene>
    <name evidence="25" type="ORF">DDE83_004506</name>
</gene>
<dbReference type="EMBL" id="QGDH01000056">
    <property type="protein sequence ID" value="RAR11470.1"/>
    <property type="molecule type" value="Genomic_DNA"/>
</dbReference>
<evidence type="ECO:0000256" key="8">
    <source>
        <dbReference type="ARBA" id="ARBA00022741"/>
    </source>
</evidence>
<feature type="binding site" evidence="18">
    <location>
        <position position="628"/>
    </location>
    <ligand>
        <name>ATP</name>
        <dbReference type="ChEBI" id="CHEBI:30616"/>
    </ligand>
</feature>
<dbReference type="InterPro" id="IPR018303">
    <property type="entry name" value="ATPase_P-typ_P_site"/>
</dbReference>
<dbReference type="InterPro" id="IPR023299">
    <property type="entry name" value="ATPase_P-typ_cyto_dom_N"/>
</dbReference>
<comment type="cofactor">
    <cofactor evidence="1 19">
        <name>Mg(2+)</name>
        <dbReference type="ChEBI" id="CHEBI:18420"/>
    </cofactor>
</comment>
<dbReference type="GO" id="GO:0005524">
    <property type="term" value="F:ATP binding"/>
    <property type="evidence" value="ECO:0007669"/>
    <property type="project" value="UniProtKB-KW"/>
</dbReference>
<dbReference type="InterPro" id="IPR013216">
    <property type="entry name" value="Methyltransf_11"/>
</dbReference>
<feature type="region of interest" description="Disordered" evidence="20">
    <location>
        <begin position="452"/>
        <end position="477"/>
    </location>
</feature>
<dbReference type="InterPro" id="IPR008250">
    <property type="entry name" value="ATPase_P-typ_transduc_dom_A_sf"/>
</dbReference>
<keyword evidence="6 21" id="KW-0812">Transmembrane</keyword>
<proteinExistence type="inferred from homology"/>
<dbReference type="Gene3D" id="3.40.50.150">
    <property type="entry name" value="Vaccinia Virus protein VP39"/>
    <property type="match status" value="1"/>
</dbReference>
<dbReference type="SUPFAM" id="SSF81665">
    <property type="entry name" value="Calcium ATPase, transmembrane domain M"/>
    <property type="match status" value="1"/>
</dbReference>
<feature type="binding site" evidence="18">
    <location>
        <position position="1003"/>
    </location>
    <ligand>
        <name>ATP</name>
        <dbReference type="ChEBI" id="CHEBI:30616"/>
    </ligand>
</feature>
<dbReference type="Proteomes" id="UP000249619">
    <property type="component" value="Unassembled WGS sequence"/>
</dbReference>
<feature type="transmembrane region" description="Helical" evidence="21">
    <location>
        <begin position="1234"/>
        <end position="1254"/>
    </location>
</feature>
<dbReference type="SUPFAM" id="SSF53335">
    <property type="entry name" value="S-adenosyl-L-methionine-dependent methyltransferases"/>
    <property type="match status" value="1"/>
</dbReference>
<dbReference type="CDD" id="cd02440">
    <property type="entry name" value="AdoMet_MTases"/>
    <property type="match status" value="1"/>
</dbReference>
<dbReference type="Pfam" id="PF13246">
    <property type="entry name" value="Cation_ATPase"/>
    <property type="match status" value="1"/>
</dbReference>
<feature type="binding site" evidence="18">
    <location>
        <position position="778"/>
    </location>
    <ligand>
        <name>ATP</name>
        <dbReference type="ChEBI" id="CHEBI:30616"/>
    </ligand>
</feature>
<dbReference type="GO" id="GO:0005886">
    <property type="term" value="C:plasma membrane"/>
    <property type="evidence" value="ECO:0007669"/>
    <property type="project" value="TreeGrafter"/>
</dbReference>
<dbReference type="SUPFAM" id="SSF81660">
    <property type="entry name" value="Metal cation-transporting ATPase, ATP-binding domain N"/>
    <property type="match status" value="1"/>
</dbReference>
<feature type="transmembrane region" description="Helical" evidence="21">
    <location>
        <begin position="1260"/>
        <end position="1281"/>
    </location>
</feature>
<dbReference type="InterPro" id="IPR023298">
    <property type="entry name" value="ATPase_P-typ_TM_dom_sf"/>
</dbReference>
<evidence type="ECO:0000313" key="25">
    <source>
        <dbReference type="EMBL" id="RAR11470.1"/>
    </source>
</evidence>
<feature type="binding site" evidence="18">
    <location>
        <position position="734"/>
    </location>
    <ligand>
        <name>ATP</name>
        <dbReference type="ChEBI" id="CHEBI:30616"/>
    </ligand>
</feature>
<feature type="binding site" evidence="19">
    <location>
        <position position="628"/>
    </location>
    <ligand>
        <name>Mg(2+)</name>
        <dbReference type="ChEBI" id="CHEBI:18420"/>
    </ligand>
</feature>
<feature type="transmembrane region" description="Helical" evidence="21">
    <location>
        <begin position="1302"/>
        <end position="1320"/>
    </location>
</feature>
<evidence type="ECO:0000256" key="18">
    <source>
        <dbReference type="PIRSR" id="PIRSR606539-2"/>
    </source>
</evidence>
<evidence type="ECO:0000256" key="7">
    <source>
        <dbReference type="ARBA" id="ARBA00022723"/>
    </source>
</evidence>
<feature type="transmembrane region" description="Helical" evidence="21">
    <location>
        <begin position="1373"/>
        <end position="1393"/>
    </location>
</feature>
<keyword evidence="26" id="KW-1185">Reference proteome</keyword>
<keyword evidence="14 21" id="KW-0472">Membrane</keyword>
<evidence type="ECO:0000256" key="11">
    <source>
        <dbReference type="ARBA" id="ARBA00022967"/>
    </source>
</evidence>
<dbReference type="FunFam" id="3.40.1110.10:FF:000067">
    <property type="entry name" value="Phospholipid-transporting ATPase"/>
    <property type="match status" value="1"/>
</dbReference>
<dbReference type="GO" id="GO:0016887">
    <property type="term" value="F:ATP hydrolysis activity"/>
    <property type="evidence" value="ECO:0007669"/>
    <property type="project" value="InterPro"/>
</dbReference>
<dbReference type="InterPro" id="IPR021838">
    <property type="entry name" value="DUF3431"/>
</dbReference>
<feature type="binding site" evidence="18">
    <location>
        <position position="1032"/>
    </location>
    <ligand>
        <name>ATP</name>
        <dbReference type="ChEBI" id="CHEBI:30616"/>
    </ligand>
</feature>
<feature type="binding site" evidence="18">
    <location>
        <position position="923"/>
    </location>
    <ligand>
        <name>ATP</name>
        <dbReference type="ChEBI" id="CHEBI:30616"/>
    </ligand>
</feature>
<dbReference type="SFLD" id="SFLDG00002">
    <property type="entry name" value="C1.7:_P-type_atpase_like"/>
    <property type="match status" value="1"/>
</dbReference>
<evidence type="ECO:0000256" key="12">
    <source>
        <dbReference type="ARBA" id="ARBA00022989"/>
    </source>
</evidence>
<dbReference type="InterPro" id="IPR044492">
    <property type="entry name" value="P_typ_ATPase_HD_dom"/>
</dbReference>
<evidence type="ECO:0000256" key="9">
    <source>
        <dbReference type="ARBA" id="ARBA00022840"/>
    </source>
</evidence>
<dbReference type="GO" id="GO:0005802">
    <property type="term" value="C:trans-Golgi network"/>
    <property type="evidence" value="ECO:0007669"/>
    <property type="project" value="TreeGrafter"/>
</dbReference>
<dbReference type="GO" id="GO:0140326">
    <property type="term" value="F:ATPase-coupled intramembrane lipid transporter activity"/>
    <property type="evidence" value="ECO:0007669"/>
    <property type="project" value="UniProtKB-EC"/>
</dbReference>
<dbReference type="Pfam" id="PF16209">
    <property type="entry name" value="PhoLip_ATPase_N"/>
    <property type="match status" value="1"/>
</dbReference>
<accession>A0A364N455</accession>
<feature type="binding site" evidence="18">
    <location>
        <position position="1033"/>
    </location>
    <ligand>
        <name>ATP</name>
        <dbReference type="ChEBI" id="CHEBI:30616"/>
    </ligand>
</feature>
<dbReference type="SUPFAM" id="SSF56784">
    <property type="entry name" value="HAD-like"/>
    <property type="match status" value="1"/>
</dbReference>
<keyword evidence="5" id="KW-0813">Transport</keyword>
<keyword evidence="10 19" id="KW-0460">Magnesium</keyword>
<evidence type="ECO:0000256" key="3">
    <source>
        <dbReference type="ARBA" id="ARBA00008109"/>
    </source>
</evidence>
<feature type="compositionally biased region" description="Basic and acidic residues" evidence="20">
    <location>
        <begin position="82"/>
        <end position="96"/>
    </location>
</feature>
<name>A0A364N455_STELY</name>
<dbReference type="InterPro" id="IPR032631">
    <property type="entry name" value="P-type_ATPase_N"/>
</dbReference>
<dbReference type="GO" id="GO:0008757">
    <property type="term" value="F:S-adenosylmethionine-dependent methyltransferase activity"/>
    <property type="evidence" value="ECO:0007669"/>
    <property type="project" value="InterPro"/>
</dbReference>
<evidence type="ECO:0000256" key="2">
    <source>
        <dbReference type="ARBA" id="ARBA00004337"/>
    </source>
</evidence>
<feature type="region of interest" description="Disordered" evidence="20">
    <location>
        <begin position="2074"/>
        <end position="2098"/>
    </location>
</feature>
<comment type="subcellular location">
    <subcellularLocation>
        <location evidence="2">Endosome membrane</location>
        <topology evidence="2">Multi-pass membrane protein</topology>
    </subcellularLocation>
</comment>
<dbReference type="InterPro" id="IPR023214">
    <property type="entry name" value="HAD_sf"/>
</dbReference>
<organism evidence="25 26">
    <name type="scientific">Stemphylium lycopersici</name>
    <name type="common">Tomato gray leaf spot disease fungus</name>
    <name type="synonym">Thyrospora lycopersici</name>
    <dbReference type="NCBI Taxonomy" id="183478"/>
    <lineage>
        <taxon>Eukaryota</taxon>
        <taxon>Fungi</taxon>
        <taxon>Dikarya</taxon>
        <taxon>Ascomycota</taxon>
        <taxon>Pezizomycotina</taxon>
        <taxon>Dothideomycetes</taxon>
        <taxon>Pleosporomycetidae</taxon>
        <taxon>Pleosporales</taxon>
        <taxon>Pleosporineae</taxon>
        <taxon>Pleosporaceae</taxon>
        <taxon>Stemphylium</taxon>
    </lineage>
</organism>
<comment type="similarity">
    <text evidence="3">Belongs to the cation transport ATPase (P-type) (TC 3.A.3) family. Type IV subfamily.</text>
</comment>
<feature type="transmembrane region" description="Helical" evidence="21">
    <location>
        <begin position="1592"/>
        <end position="1614"/>
    </location>
</feature>
<dbReference type="FunFam" id="3.40.50.1000:FF:000009">
    <property type="entry name" value="Phospholipid-transporting ATPase"/>
    <property type="match status" value="1"/>
</dbReference>
<feature type="region of interest" description="Disordered" evidence="20">
    <location>
        <begin position="1"/>
        <end position="132"/>
    </location>
</feature>
<evidence type="ECO:0000259" key="23">
    <source>
        <dbReference type="Pfam" id="PF16209"/>
    </source>
</evidence>
<feature type="binding site" evidence="19">
    <location>
        <position position="626"/>
    </location>
    <ligand>
        <name>Mg(2+)</name>
        <dbReference type="ChEBI" id="CHEBI:18420"/>
    </ligand>
</feature>
<evidence type="ECO:0000256" key="20">
    <source>
        <dbReference type="SAM" id="MobiDB-lite"/>
    </source>
</evidence>
<dbReference type="STRING" id="183478.A0A364N455"/>
<feature type="transmembrane region" description="Helical" evidence="21">
    <location>
        <begin position="1515"/>
        <end position="1535"/>
    </location>
</feature>
<dbReference type="OrthoDB" id="377733at2759"/>
<evidence type="ECO:0000256" key="10">
    <source>
        <dbReference type="ARBA" id="ARBA00022842"/>
    </source>
</evidence>
<dbReference type="SFLD" id="SFLDF00027">
    <property type="entry name" value="p-type_atpase"/>
    <property type="match status" value="1"/>
</dbReference>
<dbReference type="GO" id="GO:0010008">
    <property type="term" value="C:endosome membrane"/>
    <property type="evidence" value="ECO:0007669"/>
    <property type="project" value="UniProtKB-SubCell"/>
</dbReference>
<dbReference type="PROSITE" id="PS00154">
    <property type="entry name" value="ATPASE_E1_E2"/>
    <property type="match status" value="1"/>
</dbReference>
<feature type="transmembrane region" description="Helical" evidence="21">
    <location>
        <begin position="1168"/>
        <end position="1190"/>
    </location>
</feature>
<sequence>MAAPHQYHQPNAPDEDSDLELDLEELDPLASRSQSAATPPLRQSKDQRRPHHELGARIPLRNLRVGRLRASKRKEEPEEDDLRGLLDDDEGSKRDSAGSYGQSGDDDSPLLPAQRTVRKRQPPPSRLSRLGSSMRLPSFLLRQNNAAIQLGDEGGESDAEEEHDPTTQRTISVGQLQTSRFPANAVSNAKYTPWSFLPRTLYNEFSFFINMYFLLVALSQVIPVLRIGYLSTYIAPLAFVISITLGKEASDDIARRRRDAEANSEGYTVLKFEENSLGNGVAPGKNSQKKKRLRRQKKDDGRATDIEDEEQQLSGKGLATCTYWEVVKPSRSLKVGDVVKLGKDQRVPADMVLLKSYSTDSNVSTQDKADAQDSPPALIDGMESADTAKVDSVTATGTSGEAFIRTDQLDGETDWKLRLTSPLTQNLDVGEYTRLRVIASKPDKKVNEFYGTVELPPKTQRQYDPHDNEEASSSGEVQSAPLNIDNTIWANTVVASSCSLLAVVVYTGPQTRQALSTSPSRSKTGLLELEINSLTKWLCIFTLSLSFILVALARFQEIQGREWWASMLRFLILFSTIVPVGLRVNLDMGKSVYAWFIHHDESIKGTIVRTSTIPEDLGRIEYLLSDKTGTLTQNEMIMKKIHVGTVSYANEAMDEVSSYVRQCFTPAAGEAASLVTPSSAYTAPLTSATRTRREIGSRVRDVVLALALCHNVTPTTEEENGEEVTTYQASSPDEIAIVRWTEAVGLKLLSRDRESMSLLSCDSGNTVVKVRILNVFPFTSEGKRMGIVVKFYHGSPSSPTDEDGEIWFYQKGADTVMTSIVAANDWLDEETANMAREGLRTLVVGRKKLSAQTYQDFIAKHSQASLALSNRDAAVAGVVKEYLEHDLELLGVTGVEDKLQKDVKPSLELLRNAGIKIWMLTGDKVETARCVAVSSKLVARGQYVHTIAKLKRKDVASSSLDFLRGKLDACLLIDGESLALFLQHFRQEFITVAVQLPTVVACRCSPTQKADVARLIREFTKKRVCCIGDGGNDVSMIQAADVGVGIVGKEGRQASLAADFSIEQFCYLVKLLVWHGRNSYKRSAKLSQFVIHRGLIISICQTVYSIASSFEPNALYRDYLLVGYSTIYTMMPVFSLVLDRDVDESVANLYPELYAELKTGRSLSYKSFFIWVAVSIYQGSIIQGCSQLLIGVGRSTAAGETADPTFLKMVSVSFSVLIVNELVMVAMEVTTWHWLMIASIVGTGAIYFGSVPFLDEYFDLAYVGSMAFWWKFAVIAAISLVPPYAVKLLGRTLKPPSYRKRRIVWTVCASVSLLSARHLLVERNIHYPQRLYFNQLAVTGFMALRPCLGWGYVQRPFRRKLRPWRSMTRGTALVTASVCFTYVSTTCILQAILHFHNLPVLLMITLIALFAEDVLLHFIRAAPHTHADLFPTSLLMLASTGLLFTEYRLTVPSLVTSILAMLFAGAARALWKTVLIHHPDVLANNVNQSSLHMATGALVGTISTLIFGIDRHFFALDLANASMLALNAVATALTMKLGKSMVLPTDDEVANTSPQTIDAPVSRICDALTLTVLTGIAGCYSTLLTRRSYTNIYQFTCFLLAITCIGSWTCARISNARLSNTRFAHSTYGLITSHSAYSSPQNNTLWKSLLGISLAVLWLVYGILNFTERQESSSPVSLDRNFIPPIPLEIVLSMYKEPIDEVAKLINNIRSIPALSDAHVTIYVKNSELDNSQVKTRTGASHVAILPNIGREGETFLNHILSRWDSLAKQTIFLQAGIHNPREFYTRINNYYTRSRTGFIDLGWVGTVCNCEDCSDRLFWEDNIHFIPQISKQIDPARACKNVLLSYKGQFLVSAARIRGIDKTIYHNLWQAFVDEKSWAHQASFLQGRPDELSAPDFGYTMERLWTLLFQCSRMDVAWKCPSLPWPIVERFLKEQRDGAVGADVGCGNGKYLAVNDKVWIVGSDRSTNLVKIAKQHEPHDVLVADNLALPHPNGVFDFAISIAVVHHLSTPARRIEAVKCVLHLLRRPSSSHAGGQALIYVWALEQKDSRRGWDEGHEQDVMVPWVLKQKKEKEAKRRKKRDDDVVEEARDQEEKKEKKVEGDKTFLRYYHLYRKGELESDIEQAGGVVLESGYEKDNWWAIATLR</sequence>
<dbReference type="Gene3D" id="3.40.1110.10">
    <property type="entry name" value="Calcium-transporting ATPase, cytoplasmic domain N"/>
    <property type="match status" value="1"/>
</dbReference>
<dbReference type="InterPro" id="IPR006539">
    <property type="entry name" value="P-type_ATPase_IV"/>
</dbReference>
<feature type="transmembrane region" description="Helical" evidence="21">
    <location>
        <begin position="1399"/>
        <end position="1419"/>
    </location>
</feature>
<dbReference type="NCBIfam" id="TIGR01652">
    <property type="entry name" value="ATPase-Plipid"/>
    <property type="match status" value="1"/>
</dbReference>
<dbReference type="Gene3D" id="3.40.50.1000">
    <property type="entry name" value="HAD superfamily/HAD-like"/>
    <property type="match status" value="1"/>
</dbReference>
<keyword evidence="25" id="KW-0378">Hydrolase</keyword>
<dbReference type="Pfam" id="PF16212">
    <property type="entry name" value="PhoLip_ATPase_C"/>
    <property type="match status" value="1"/>
</dbReference>
<feature type="binding site" evidence="18">
    <location>
        <position position="840"/>
    </location>
    <ligand>
        <name>ATP</name>
        <dbReference type="ChEBI" id="CHEBI:30616"/>
    </ligand>
</feature>
<feature type="compositionally biased region" description="Basic and acidic residues" evidence="20">
    <location>
        <begin position="43"/>
        <end position="55"/>
    </location>
</feature>
<evidence type="ECO:0000256" key="16">
    <source>
        <dbReference type="ARBA" id="ARBA00049128"/>
    </source>
</evidence>
<dbReference type="InterPro" id="IPR029063">
    <property type="entry name" value="SAM-dependent_MTases_sf"/>
</dbReference>
<feature type="binding site" evidence="18">
    <location>
        <position position="921"/>
    </location>
    <ligand>
        <name>ATP</name>
        <dbReference type="ChEBI" id="CHEBI:30616"/>
    </ligand>
</feature>
<feature type="active site" description="4-aspartylphosphate intermediate" evidence="17">
    <location>
        <position position="626"/>
    </location>
</feature>
<evidence type="ECO:0000256" key="4">
    <source>
        <dbReference type="ARBA" id="ARBA00012189"/>
    </source>
</evidence>
<evidence type="ECO:0000313" key="26">
    <source>
        <dbReference type="Proteomes" id="UP000249619"/>
    </source>
</evidence>
<feature type="domain" description="Methyltransferase type 11" evidence="22">
    <location>
        <begin position="1944"/>
        <end position="2023"/>
    </location>
</feature>
<evidence type="ECO:0000256" key="21">
    <source>
        <dbReference type="SAM" id="Phobius"/>
    </source>
</evidence>
<dbReference type="Pfam" id="PF08241">
    <property type="entry name" value="Methyltransf_11"/>
    <property type="match status" value="1"/>
</dbReference>
<comment type="catalytic activity">
    <reaction evidence="15">
        <text>ATP + H2O + phospholipidSide 1 = ADP + phosphate + phospholipidSide 2.</text>
        <dbReference type="EC" id="7.6.2.1"/>
    </reaction>
</comment>
<evidence type="ECO:0000259" key="24">
    <source>
        <dbReference type="Pfam" id="PF16212"/>
    </source>
</evidence>
<feature type="transmembrane region" description="Helical" evidence="21">
    <location>
        <begin position="1119"/>
        <end position="1138"/>
    </location>
</feature>
<dbReference type="GO" id="GO:0006897">
    <property type="term" value="P:endocytosis"/>
    <property type="evidence" value="ECO:0007669"/>
    <property type="project" value="TreeGrafter"/>
</dbReference>
<evidence type="ECO:0000256" key="6">
    <source>
        <dbReference type="ARBA" id="ARBA00022692"/>
    </source>
</evidence>
<dbReference type="PANTHER" id="PTHR24092">
    <property type="entry name" value="PROBABLE PHOSPHOLIPID-TRANSPORTING ATPASE"/>
    <property type="match status" value="1"/>
</dbReference>
<evidence type="ECO:0000259" key="22">
    <source>
        <dbReference type="Pfam" id="PF08241"/>
    </source>
</evidence>
<keyword evidence="8 18" id="KW-0547">Nucleotide-binding</keyword>
<protein>
    <recommendedName>
        <fullName evidence="4">P-type phospholipid transporter</fullName>
        <ecNumber evidence="4">7.6.2.1</ecNumber>
    </recommendedName>
</protein>
<feature type="binding site" evidence="18">
    <location>
        <position position="811"/>
    </location>
    <ligand>
        <name>ATP</name>
        <dbReference type="ChEBI" id="CHEBI:30616"/>
    </ligand>
</feature>
<dbReference type="PRINTS" id="PR00119">
    <property type="entry name" value="CATATPASE"/>
</dbReference>
<dbReference type="EC" id="7.6.2.1" evidence="4"/>
<dbReference type="InterPro" id="IPR036412">
    <property type="entry name" value="HAD-like_sf"/>
</dbReference>
<dbReference type="PANTHER" id="PTHR24092:SF5">
    <property type="entry name" value="PHOSPHOLIPID-TRANSPORTING ATPASE"/>
    <property type="match status" value="1"/>
</dbReference>
<evidence type="ECO:0000256" key="5">
    <source>
        <dbReference type="ARBA" id="ARBA00022448"/>
    </source>
</evidence>
<feature type="compositionally biased region" description="Basic residues" evidence="20">
    <location>
        <begin position="287"/>
        <end position="296"/>
    </location>
</feature>
<evidence type="ECO:0000256" key="15">
    <source>
        <dbReference type="ARBA" id="ARBA00034036"/>
    </source>
</evidence>
<dbReference type="GO" id="GO:0000287">
    <property type="term" value="F:magnesium ion binding"/>
    <property type="evidence" value="ECO:0007669"/>
    <property type="project" value="InterPro"/>
</dbReference>
<feature type="transmembrane region" description="Helical" evidence="21">
    <location>
        <begin position="1645"/>
        <end position="1664"/>
    </location>
</feature>
<keyword evidence="9 18" id="KW-0067">ATP-binding</keyword>
<dbReference type="InterPro" id="IPR001757">
    <property type="entry name" value="P_typ_ATPase"/>
</dbReference>
<feature type="transmembrane region" description="Helical" evidence="21">
    <location>
        <begin position="1210"/>
        <end position="1227"/>
    </location>
</feature>
<feature type="binding site" evidence="18">
    <location>
        <position position="627"/>
    </location>
    <ligand>
        <name>ATP</name>
        <dbReference type="ChEBI" id="CHEBI:30616"/>
    </ligand>
</feature>
<reference evidence="26" key="1">
    <citation type="submission" date="2018-05" db="EMBL/GenBank/DDBJ databases">
        <title>Draft genome sequence of Stemphylium lycopersici strain CIDEFI 213.</title>
        <authorList>
            <person name="Medina R."/>
            <person name="Franco M.E.E."/>
            <person name="Lucentini C.G."/>
            <person name="Saparrat M.C.N."/>
            <person name="Balatti P.A."/>
        </authorList>
    </citation>
    <scope>NUCLEOTIDE SEQUENCE [LARGE SCALE GENOMIC DNA]</scope>
    <source>
        <strain evidence="26">CIDEFI 213</strain>
    </source>
</reference>
<feature type="binding site" evidence="18">
    <location>
        <position position="922"/>
    </location>
    <ligand>
        <name>ATP</name>
        <dbReference type="ChEBI" id="CHEBI:30616"/>
    </ligand>
</feature>
<feature type="region of interest" description="Disordered" evidence="20">
    <location>
        <begin position="278"/>
        <end position="311"/>
    </location>
</feature>
<feature type="transmembrane region" description="Helical" evidence="21">
    <location>
        <begin position="1491"/>
        <end position="1509"/>
    </location>
</feature>
<dbReference type="Gene3D" id="2.70.150.10">
    <property type="entry name" value="Calcium-transporting ATPase, cytoplasmic transduction domain A"/>
    <property type="match status" value="1"/>
</dbReference>
<feature type="transmembrane region" description="Helical" evidence="21">
    <location>
        <begin position="1332"/>
        <end position="1353"/>
    </location>
</feature>
<dbReference type="SUPFAM" id="SSF81653">
    <property type="entry name" value="Calcium ATPase, transduction domain A"/>
    <property type="match status" value="1"/>
</dbReference>
<dbReference type="NCBIfam" id="TIGR01494">
    <property type="entry name" value="ATPase_P-type"/>
    <property type="match status" value="2"/>
</dbReference>
<feature type="compositionally biased region" description="Acidic residues" evidence="20">
    <location>
        <begin position="13"/>
        <end position="27"/>
    </location>
</feature>
<keyword evidence="11" id="KW-1278">Translocase</keyword>
<feature type="domain" description="P-type ATPase C-terminal" evidence="24">
    <location>
        <begin position="1056"/>
        <end position="1295"/>
    </location>
</feature>